<dbReference type="AlphaFoldDB" id="A0A1H9K7U3"/>
<dbReference type="STRING" id="180197.SAMN02982919_01475"/>
<evidence type="ECO:0000259" key="2">
    <source>
        <dbReference type="Pfam" id="PF13466"/>
    </source>
</evidence>
<dbReference type="RefSeq" id="WP_091455172.1">
    <property type="nucleotide sequence ID" value="NZ_FOGD01000003.1"/>
</dbReference>
<dbReference type="OrthoDB" id="5298269at2"/>
<organism evidence="3 4">
    <name type="scientific">Giesbergeria anulus</name>
    <dbReference type="NCBI Taxonomy" id="180197"/>
    <lineage>
        <taxon>Bacteria</taxon>
        <taxon>Pseudomonadati</taxon>
        <taxon>Pseudomonadota</taxon>
        <taxon>Betaproteobacteria</taxon>
        <taxon>Burkholderiales</taxon>
        <taxon>Comamonadaceae</taxon>
        <taxon>Giesbergeria</taxon>
    </lineage>
</organism>
<proteinExistence type="predicted"/>
<dbReference type="InterPro" id="IPR058548">
    <property type="entry name" value="MlaB-like_STAS"/>
</dbReference>
<dbReference type="Proteomes" id="UP000199766">
    <property type="component" value="Unassembled WGS sequence"/>
</dbReference>
<protein>
    <submittedName>
        <fullName evidence="3">STAS domain-containing protein</fullName>
    </submittedName>
</protein>
<keyword evidence="4" id="KW-1185">Reference proteome</keyword>
<feature type="region of interest" description="Disordered" evidence="1">
    <location>
        <begin position="141"/>
        <end position="161"/>
    </location>
</feature>
<feature type="domain" description="MlaB-like STAS" evidence="2">
    <location>
        <begin position="514"/>
        <end position="582"/>
    </location>
</feature>
<evidence type="ECO:0000313" key="4">
    <source>
        <dbReference type="Proteomes" id="UP000199766"/>
    </source>
</evidence>
<name>A0A1H9K7U3_9BURK</name>
<reference evidence="3 4" key="1">
    <citation type="submission" date="2016-10" db="EMBL/GenBank/DDBJ databases">
        <authorList>
            <person name="de Groot N.N."/>
        </authorList>
    </citation>
    <scope>NUCLEOTIDE SEQUENCE [LARGE SCALE GENOMIC DNA]</scope>
    <source>
        <strain evidence="3 4">ATCC 35958</strain>
    </source>
</reference>
<evidence type="ECO:0000313" key="3">
    <source>
        <dbReference type="EMBL" id="SEQ95189.1"/>
    </source>
</evidence>
<dbReference type="Pfam" id="PF13466">
    <property type="entry name" value="STAS_2"/>
    <property type="match status" value="1"/>
</dbReference>
<gene>
    <name evidence="3" type="ORF">SAMN02982919_01475</name>
</gene>
<dbReference type="EMBL" id="FOGD01000003">
    <property type="protein sequence ID" value="SEQ95189.1"/>
    <property type="molecule type" value="Genomic_DNA"/>
</dbReference>
<accession>A0A1H9K7U3</accession>
<evidence type="ECO:0000256" key="1">
    <source>
        <dbReference type="SAM" id="MobiDB-lite"/>
    </source>
</evidence>
<sequence length="593" mass="64747">MSKEESPPGGLLSKVVRFVRNPTANWTDLDAIETDRESQYSKQMLKEMLERKRRNDFVRKREFDYLRKLRQRDALAGHRVEDPAVRPSFFQSSLTLPDDRAGTIKKIDEIEAQMSMQWWKGKPATPEAGFAAQLPVSPLARAGVQPPAPPESRPHLGALPGLLADSVPAGNTSATPLSVSFASTVPVSLHGNLDPQAAAEPLFAHDSMLIANFGGVAAQWLSSPPDAPLEFSPLPAAAPVPLEPFVHDPDLEEAAILFANADYAGAGACLLDALAQHPTEATPALQEIWMTLFDLYRATGNQEAFDKLAIDFAAQFGRSAPLWFSMPEQLGLATAAQNSAAAPVRRDFNWNAPSSMTLQSVAALQASLGRTSPPWTMVWSRLASIDEAALPALTQEFNRWGDQKAQLVFVGAERLQALLQAHTQSGDRSNNPEWWRLRMAALRFMAQPEEFELVALDYCVTYEVSPPSWIDPRCTYVDAAQGDTASHDLLAPSTPAEGAQAAAPVGLAGHIESDATEVLQTLEVLAHPGEPLVVPCDRLIRVDFSAAGSILNWAAEQQAQKREVHFKNLHRLVAVLFNVVGINDHAWIIPRKN</sequence>